<evidence type="ECO:0000256" key="1">
    <source>
        <dbReference type="ARBA" id="ARBA00022571"/>
    </source>
</evidence>
<dbReference type="HAMAP" id="MF_00150">
    <property type="entry name" value="ArgC_type1"/>
    <property type="match status" value="1"/>
</dbReference>
<dbReference type="EMBL" id="CAFBND010000037">
    <property type="protein sequence ID" value="CAB4941674.1"/>
    <property type="molecule type" value="Genomic_DNA"/>
</dbReference>
<dbReference type="GO" id="GO:0006526">
    <property type="term" value="P:L-arginine biosynthetic process"/>
    <property type="evidence" value="ECO:0007669"/>
    <property type="project" value="UniProtKB-KW"/>
</dbReference>
<evidence type="ECO:0000313" key="7">
    <source>
        <dbReference type="EMBL" id="CAB4941674.1"/>
    </source>
</evidence>
<protein>
    <submittedName>
        <fullName evidence="7">Unannotated protein</fullName>
    </submittedName>
</protein>
<dbReference type="CDD" id="cd23934">
    <property type="entry name" value="AGPR_1_C"/>
    <property type="match status" value="1"/>
</dbReference>
<proteinExistence type="inferred from homology"/>
<evidence type="ECO:0000256" key="4">
    <source>
        <dbReference type="ARBA" id="ARBA00023002"/>
    </source>
</evidence>
<dbReference type="InterPro" id="IPR036291">
    <property type="entry name" value="NAD(P)-bd_dom_sf"/>
</dbReference>
<feature type="domain" description="Semialdehyde dehydrogenase NAD-binding" evidence="6">
    <location>
        <begin position="5"/>
        <end position="137"/>
    </location>
</feature>
<dbReference type="CDD" id="cd24148">
    <property type="entry name" value="AGPR_1_actinobacAGPR_like"/>
    <property type="match status" value="1"/>
</dbReference>
<gene>
    <name evidence="7" type="ORF">UFOPK3752_01109</name>
</gene>
<dbReference type="Gene3D" id="3.30.360.10">
    <property type="entry name" value="Dihydrodipicolinate Reductase, domain 2"/>
    <property type="match status" value="1"/>
</dbReference>
<dbReference type="InterPro" id="IPR050085">
    <property type="entry name" value="AGPR"/>
</dbReference>
<dbReference type="InterPro" id="IPR058924">
    <property type="entry name" value="AGPR_dimerisation_dom"/>
</dbReference>
<dbReference type="Pfam" id="PF01118">
    <property type="entry name" value="Semialdhyde_dh"/>
    <property type="match status" value="1"/>
</dbReference>
<evidence type="ECO:0000256" key="5">
    <source>
        <dbReference type="ARBA" id="ARBA00029440"/>
    </source>
</evidence>
<dbReference type="PANTHER" id="PTHR32338">
    <property type="entry name" value="N-ACETYL-GAMMA-GLUTAMYL-PHOSPHATE REDUCTASE, CHLOROPLASTIC-RELATED-RELATED"/>
    <property type="match status" value="1"/>
</dbReference>
<dbReference type="SUPFAM" id="SSF51735">
    <property type="entry name" value="NAD(P)-binding Rossmann-fold domains"/>
    <property type="match status" value="1"/>
</dbReference>
<dbReference type="PROSITE" id="PS01224">
    <property type="entry name" value="ARGC"/>
    <property type="match status" value="1"/>
</dbReference>
<dbReference type="GO" id="GO:0003942">
    <property type="term" value="F:N-acetyl-gamma-glutamyl-phosphate reductase activity"/>
    <property type="evidence" value="ECO:0007669"/>
    <property type="project" value="InterPro"/>
</dbReference>
<dbReference type="GO" id="GO:0070401">
    <property type="term" value="F:NADP+ binding"/>
    <property type="evidence" value="ECO:0007669"/>
    <property type="project" value="InterPro"/>
</dbReference>
<dbReference type="GO" id="GO:0051287">
    <property type="term" value="F:NAD binding"/>
    <property type="evidence" value="ECO:0007669"/>
    <property type="project" value="InterPro"/>
</dbReference>
<comment type="pathway">
    <text evidence="5">Amino-acid biosynthesis.</text>
</comment>
<dbReference type="Gene3D" id="3.40.50.720">
    <property type="entry name" value="NAD(P)-binding Rossmann-like Domain"/>
    <property type="match status" value="1"/>
</dbReference>
<accession>A0A6J7JGD5</accession>
<keyword evidence="1" id="KW-0055">Arginine biosynthesis</keyword>
<keyword evidence="3" id="KW-0521">NADP</keyword>
<organism evidence="7">
    <name type="scientific">freshwater metagenome</name>
    <dbReference type="NCBI Taxonomy" id="449393"/>
    <lineage>
        <taxon>unclassified sequences</taxon>
        <taxon>metagenomes</taxon>
        <taxon>ecological metagenomes</taxon>
    </lineage>
</organism>
<evidence type="ECO:0000259" key="6">
    <source>
        <dbReference type="SMART" id="SM00859"/>
    </source>
</evidence>
<dbReference type="InterPro" id="IPR000706">
    <property type="entry name" value="AGPR_type-1"/>
</dbReference>
<dbReference type="SMART" id="SM00859">
    <property type="entry name" value="Semialdhyde_dh"/>
    <property type="match status" value="1"/>
</dbReference>
<dbReference type="InterPro" id="IPR000534">
    <property type="entry name" value="Semialdehyde_DH_NAD-bd"/>
</dbReference>
<reference evidence="7" key="1">
    <citation type="submission" date="2020-05" db="EMBL/GenBank/DDBJ databases">
        <authorList>
            <person name="Chiriac C."/>
            <person name="Salcher M."/>
            <person name="Ghai R."/>
            <person name="Kavagutti S V."/>
        </authorList>
    </citation>
    <scope>NUCLEOTIDE SEQUENCE</scope>
</reference>
<dbReference type="Pfam" id="PF22698">
    <property type="entry name" value="Semialdhyde_dhC_1"/>
    <property type="match status" value="1"/>
</dbReference>
<keyword evidence="4" id="KW-0560">Oxidoreductase</keyword>
<evidence type="ECO:0000256" key="2">
    <source>
        <dbReference type="ARBA" id="ARBA00022605"/>
    </source>
</evidence>
<keyword evidence="2" id="KW-0028">Amino-acid biosynthesis</keyword>
<name>A0A6J7JGD5_9ZZZZ</name>
<dbReference type="SUPFAM" id="SSF55347">
    <property type="entry name" value="Glyceraldehyde-3-phosphate dehydrogenase-like, C-terminal domain"/>
    <property type="match status" value="1"/>
</dbReference>
<sequence>MTTFLAAVVGASGYAGGELLRLLLDHPSFTVGPLAAGSNAGARVTDLHPHLTPLAGRSFIATDTDALLDADVVFLALPHGESGSIASALAPGTLVVDLGADHRLEDGDAWTTYYGGAHAGTWTYGMPELSGQREKIATSRRIANPGCFPTGVVLGLAPLLAAGLVDGGDVVVVAASGTTGAGRKPSDGLLASAVMGQISAYKVGGAHQHTPEIEQALSWASGERATVSFTPMLAPMPRGILATSSARLLPGVTTEVLHEALHGAYGDEPFVTVLRPGSWPQTGATLGANSVHLQVAADLHSGRAVVVTAIDNLVKGAAGQALQNANIALGLPEGAGLTKIGVAP</sequence>
<dbReference type="AlphaFoldDB" id="A0A6J7JGD5"/>
<dbReference type="InterPro" id="IPR023013">
    <property type="entry name" value="AGPR_AS"/>
</dbReference>
<dbReference type="NCBIfam" id="TIGR01850">
    <property type="entry name" value="argC"/>
    <property type="match status" value="1"/>
</dbReference>
<dbReference type="PANTHER" id="PTHR32338:SF10">
    <property type="entry name" value="N-ACETYL-GAMMA-GLUTAMYL-PHOSPHATE REDUCTASE, CHLOROPLASTIC-RELATED"/>
    <property type="match status" value="1"/>
</dbReference>
<evidence type="ECO:0000256" key="3">
    <source>
        <dbReference type="ARBA" id="ARBA00022857"/>
    </source>
</evidence>